<dbReference type="EMBL" id="CAJEWN010000951">
    <property type="protein sequence ID" value="CAD2192485.1"/>
    <property type="molecule type" value="Genomic_DNA"/>
</dbReference>
<dbReference type="Proteomes" id="UP000580250">
    <property type="component" value="Unassembled WGS sequence"/>
</dbReference>
<organism evidence="1 2">
    <name type="scientific">Meloidogyne enterolobii</name>
    <name type="common">Root-knot nematode worm</name>
    <name type="synonym">Meloidogyne mayaguensis</name>
    <dbReference type="NCBI Taxonomy" id="390850"/>
    <lineage>
        <taxon>Eukaryota</taxon>
        <taxon>Metazoa</taxon>
        <taxon>Ecdysozoa</taxon>
        <taxon>Nematoda</taxon>
        <taxon>Chromadorea</taxon>
        <taxon>Rhabditida</taxon>
        <taxon>Tylenchina</taxon>
        <taxon>Tylenchomorpha</taxon>
        <taxon>Tylenchoidea</taxon>
        <taxon>Meloidogynidae</taxon>
        <taxon>Meloidogyninae</taxon>
        <taxon>Meloidogyne</taxon>
    </lineage>
</organism>
<gene>
    <name evidence="1" type="ORF">MENT_LOCUS45375</name>
</gene>
<dbReference type="AlphaFoldDB" id="A0A6V7WZW6"/>
<name>A0A6V7WZW6_MELEN</name>
<sequence length="44" mass="5358">MKIKWTHLTQLYWTSVDLDSQRRGLKLWELITRSLVPHSENDDF</sequence>
<accession>A0A6V7WZW6</accession>
<evidence type="ECO:0000313" key="2">
    <source>
        <dbReference type="Proteomes" id="UP000580250"/>
    </source>
</evidence>
<proteinExistence type="predicted"/>
<reference evidence="1 2" key="1">
    <citation type="submission" date="2020-08" db="EMBL/GenBank/DDBJ databases">
        <authorList>
            <person name="Koutsovoulos G."/>
            <person name="Danchin GJ E."/>
        </authorList>
    </citation>
    <scope>NUCLEOTIDE SEQUENCE [LARGE SCALE GENOMIC DNA]</scope>
</reference>
<comment type="caution">
    <text evidence="1">The sequence shown here is derived from an EMBL/GenBank/DDBJ whole genome shotgun (WGS) entry which is preliminary data.</text>
</comment>
<evidence type="ECO:0000313" key="1">
    <source>
        <dbReference type="EMBL" id="CAD2192485.1"/>
    </source>
</evidence>
<protein>
    <submittedName>
        <fullName evidence="1">Uncharacterized protein</fullName>
    </submittedName>
</protein>